<dbReference type="GO" id="GO:0030313">
    <property type="term" value="C:cell envelope"/>
    <property type="evidence" value="ECO:0007669"/>
    <property type="project" value="UniProtKB-SubCell"/>
</dbReference>
<organism evidence="10 11">
    <name type="scientific">Thalassobius vesicularis</name>
    <dbReference type="NCBI Taxonomy" id="1294297"/>
    <lineage>
        <taxon>Bacteria</taxon>
        <taxon>Pseudomonadati</taxon>
        <taxon>Pseudomonadota</taxon>
        <taxon>Alphaproteobacteria</taxon>
        <taxon>Rhodobacterales</taxon>
        <taxon>Roseobacteraceae</taxon>
        <taxon>Thalassovita</taxon>
    </lineage>
</organism>
<evidence type="ECO:0000256" key="8">
    <source>
        <dbReference type="SAM" id="SignalP"/>
    </source>
</evidence>
<feature type="domain" description="Cytochrome c" evidence="9">
    <location>
        <begin position="31"/>
        <end position="152"/>
    </location>
</feature>
<keyword evidence="4 8" id="KW-0732">Signal</keyword>
<dbReference type="PROSITE" id="PS51007">
    <property type="entry name" value="CYTC"/>
    <property type="match status" value="2"/>
</dbReference>
<dbReference type="SUPFAM" id="SSF46626">
    <property type="entry name" value="Cytochrome c"/>
    <property type="match status" value="2"/>
</dbReference>
<gene>
    <name evidence="10" type="ORF">E7681_08260</name>
</gene>
<proteinExistence type="predicted"/>
<name>A0A4S3MA29_9RHOB</name>
<dbReference type="OrthoDB" id="9805202at2"/>
<evidence type="ECO:0000256" key="1">
    <source>
        <dbReference type="ARBA" id="ARBA00004196"/>
    </source>
</evidence>
<dbReference type="InterPro" id="IPR036909">
    <property type="entry name" value="Cyt_c-like_dom_sf"/>
</dbReference>
<evidence type="ECO:0000256" key="3">
    <source>
        <dbReference type="ARBA" id="ARBA00022723"/>
    </source>
</evidence>
<dbReference type="PANTHER" id="PTHR30600:SF10">
    <property type="entry name" value="BLL6722 PROTEIN"/>
    <property type="match status" value="1"/>
</dbReference>
<dbReference type="GO" id="GO:0004130">
    <property type="term" value="F:cytochrome-c peroxidase activity"/>
    <property type="evidence" value="ECO:0007669"/>
    <property type="project" value="TreeGrafter"/>
</dbReference>
<reference evidence="10 11" key="1">
    <citation type="submission" date="2019-04" db="EMBL/GenBank/DDBJ databases">
        <title>Draft genome sequence of Youngimonas vesicularis.</title>
        <authorList>
            <person name="Hameed A."/>
        </authorList>
    </citation>
    <scope>NUCLEOTIDE SEQUENCE [LARGE SCALE GENOMIC DNA]</scope>
    <source>
        <strain evidence="10 11">CC-AMW-E</strain>
    </source>
</reference>
<dbReference type="Pfam" id="PF03150">
    <property type="entry name" value="CCP_MauG"/>
    <property type="match status" value="1"/>
</dbReference>
<dbReference type="AlphaFoldDB" id="A0A4S3MA29"/>
<evidence type="ECO:0000256" key="4">
    <source>
        <dbReference type="ARBA" id="ARBA00022729"/>
    </source>
</evidence>
<evidence type="ECO:0000313" key="10">
    <source>
        <dbReference type="EMBL" id="THD74938.1"/>
    </source>
</evidence>
<protein>
    <submittedName>
        <fullName evidence="10">Methylamine utilization protein MauG</fullName>
    </submittedName>
</protein>
<evidence type="ECO:0000256" key="7">
    <source>
        <dbReference type="PROSITE-ProRule" id="PRU00433"/>
    </source>
</evidence>
<keyword evidence="11" id="KW-1185">Reference proteome</keyword>
<dbReference type="InterPro" id="IPR051395">
    <property type="entry name" value="Cytochrome_c_Peroxidase/MauG"/>
</dbReference>
<dbReference type="EMBL" id="SSMD01000003">
    <property type="protein sequence ID" value="THD74938.1"/>
    <property type="molecule type" value="Genomic_DNA"/>
</dbReference>
<feature type="chain" id="PRO_5020323097" evidence="8">
    <location>
        <begin position="25"/>
        <end position="388"/>
    </location>
</feature>
<dbReference type="InterPro" id="IPR009056">
    <property type="entry name" value="Cyt_c-like_dom"/>
</dbReference>
<evidence type="ECO:0000256" key="5">
    <source>
        <dbReference type="ARBA" id="ARBA00023002"/>
    </source>
</evidence>
<evidence type="ECO:0000259" key="9">
    <source>
        <dbReference type="PROSITE" id="PS51007"/>
    </source>
</evidence>
<dbReference type="InterPro" id="IPR004852">
    <property type="entry name" value="Di-haem_cyt_c_peroxidsae"/>
</dbReference>
<evidence type="ECO:0000256" key="2">
    <source>
        <dbReference type="ARBA" id="ARBA00022617"/>
    </source>
</evidence>
<dbReference type="RefSeq" id="WP_136338794.1">
    <property type="nucleotide sequence ID" value="NZ_SSMD01000003.1"/>
</dbReference>
<dbReference type="GO" id="GO:0009055">
    <property type="term" value="F:electron transfer activity"/>
    <property type="evidence" value="ECO:0007669"/>
    <property type="project" value="InterPro"/>
</dbReference>
<evidence type="ECO:0000256" key="6">
    <source>
        <dbReference type="ARBA" id="ARBA00023004"/>
    </source>
</evidence>
<keyword evidence="3 7" id="KW-0479">Metal-binding</keyword>
<dbReference type="GO" id="GO:0020037">
    <property type="term" value="F:heme binding"/>
    <property type="evidence" value="ECO:0007669"/>
    <property type="project" value="InterPro"/>
</dbReference>
<dbReference type="PANTHER" id="PTHR30600">
    <property type="entry name" value="CYTOCHROME C PEROXIDASE-RELATED"/>
    <property type="match status" value="1"/>
</dbReference>
<accession>A0A4S3MA29</accession>
<feature type="signal peptide" evidence="8">
    <location>
        <begin position="1"/>
        <end position="24"/>
    </location>
</feature>
<feature type="domain" description="Cytochrome c" evidence="9">
    <location>
        <begin position="209"/>
        <end position="371"/>
    </location>
</feature>
<evidence type="ECO:0000313" key="11">
    <source>
        <dbReference type="Proteomes" id="UP000306113"/>
    </source>
</evidence>
<dbReference type="GO" id="GO:0046872">
    <property type="term" value="F:metal ion binding"/>
    <property type="evidence" value="ECO:0007669"/>
    <property type="project" value="UniProtKB-KW"/>
</dbReference>
<comment type="caution">
    <text evidence="10">The sequence shown here is derived from an EMBL/GenBank/DDBJ whole genome shotgun (WGS) entry which is preliminary data.</text>
</comment>
<dbReference type="Gene3D" id="1.10.760.10">
    <property type="entry name" value="Cytochrome c-like domain"/>
    <property type="match status" value="2"/>
</dbReference>
<sequence>MARAWLTISAFGAVAMAGAIAVSAGDTALKTHEDLGRALFFDVNLSKNRTQACASCHDPETGFSDPRGVRLGMATSLGDDGESLGDRNAPTAAYAAFSPEFHQRSDGRHVGGQFWDGREAGLKGQAGGPPLNPIEMGMPDKASVVARLRENPDYVRAFAVLYGQAALDDAEQGYAAMTDAIARFEQTDTFAPFDSKYDRYLRGEVELTNEEELGRVLFFSQQFSNCNVCHQLRTSATDPRETFSNYEFHNIGVPENVDLQAKLGRRVGDSGLHAHTGASDHAGQFKVPTLRNVAVTGPYMHNGVFQDLKTVVLFYNKYNSRAAAAQINPETGQPWGEPEEARNLSLTELEIGPALKADRIDALVAFLRTLTDARYEPLLADLDAEKQN</sequence>
<keyword evidence="6 7" id="KW-0408">Iron</keyword>
<keyword evidence="5" id="KW-0560">Oxidoreductase</keyword>
<dbReference type="Proteomes" id="UP000306113">
    <property type="component" value="Unassembled WGS sequence"/>
</dbReference>
<comment type="subcellular location">
    <subcellularLocation>
        <location evidence="1">Cell envelope</location>
    </subcellularLocation>
</comment>
<keyword evidence="2 7" id="KW-0349">Heme</keyword>